<accession>A0A8J2QSK6</accession>
<dbReference type="OrthoDB" id="414418at2759"/>
<comment type="caution">
    <text evidence="2">The sequence shown here is derived from an EMBL/GenBank/DDBJ whole genome shotgun (WGS) entry which is preliminary data.</text>
</comment>
<dbReference type="GO" id="GO:0016791">
    <property type="term" value="F:phosphatase activity"/>
    <property type="evidence" value="ECO:0007669"/>
    <property type="project" value="UniProtKB-ARBA"/>
</dbReference>
<dbReference type="CDD" id="cd07067">
    <property type="entry name" value="HP_PGM_like"/>
    <property type="match status" value="1"/>
</dbReference>
<dbReference type="PANTHER" id="PTHR16469:SF27">
    <property type="entry name" value="UBIQUITIN-ASSOCIATED AND SH3 DOMAIN-CONTAINING BA-RELATED"/>
    <property type="match status" value="1"/>
</dbReference>
<dbReference type="InterPro" id="IPR029033">
    <property type="entry name" value="His_PPase_superfam"/>
</dbReference>
<dbReference type="InterPro" id="IPR013078">
    <property type="entry name" value="His_Pase_superF_clade-1"/>
</dbReference>
<protein>
    <submittedName>
        <fullName evidence="2">(African queen) hypothetical protein</fullName>
    </submittedName>
</protein>
<keyword evidence="3" id="KW-1185">Reference proteome</keyword>
<dbReference type="Proteomes" id="UP000789524">
    <property type="component" value="Unassembled WGS sequence"/>
</dbReference>
<dbReference type="Gene3D" id="3.40.50.1240">
    <property type="entry name" value="Phosphoglycerate mutase-like"/>
    <property type="match status" value="1"/>
</dbReference>
<evidence type="ECO:0000256" key="1">
    <source>
        <dbReference type="SAM" id="MobiDB-lite"/>
    </source>
</evidence>
<dbReference type="AlphaFoldDB" id="A0A8J2QSK6"/>
<dbReference type="PANTHER" id="PTHR16469">
    <property type="entry name" value="UBIQUITIN-ASSOCIATED AND SH3 DOMAIN-CONTAINING BA-RELATED"/>
    <property type="match status" value="1"/>
</dbReference>
<feature type="compositionally biased region" description="Polar residues" evidence="1">
    <location>
        <begin position="47"/>
        <end position="62"/>
    </location>
</feature>
<name>A0A8J2QSK6_9NEOP</name>
<sequence>MSSKENELAQEKSEEIFKDWEKLFMSLIQHKAVNALDDENAQKESQSDNQIETSGNSRNEVTNGEPEGRWVFALRHGERVDLTYGSWIPFCFTDNNTYVRKDLNLPVELAPREGGAVAYSLDTPLTRVGALQAYLVGEAMRLAGIKLGSVYASCALRSVETAHHLLRGLQADPSIKVKVEPGLFEYKDWSLSRGLAFMTPLELHKAGLNVDLSYKPYIDLNIKTSETMEELYKRHEYVMQSAVKDPNYEGQNLMFVGHAITLEMTVTALKYLNKGNASDLPPYKFGDNLMRVPYCALGSLREREGVWTVVKPPIPPSINTNSARYNWKDLLEVEKKYE</sequence>
<dbReference type="Pfam" id="PF00300">
    <property type="entry name" value="His_Phos_1"/>
    <property type="match status" value="1"/>
</dbReference>
<dbReference type="InterPro" id="IPR051710">
    <property type="entry name" value="Phosphatase_SH3-domain"/>
</dbReference>
<proteinExistence type="predicted"/>
<organism evidence="2 3">
    <name type="scientific">Danaus chrysippus</name>
    <name type="common">African queen</name>
    <dbReference type="NCBI Taxonomy" id="151541"/>
    <lineage>
        <taxon>Eukaryota</taxon>
        <taxon>Metazoa</taxon>
        <taxon>Ecdysozoa</taxon>
        <taxon>Arthropoda</taxon>
        <taxon>Hexapoda</taxon>
        <taxon>Insecta</taxon>
        <taxon>Pterygota</taxon>
        <taxon>Neoptera</taxon>
        <taxon>Endopterygota</taxon>
        <taxon>Lepidoptera</taxon>
        <taxon>Glossata</taxon>
        <taxon>Ditrysia</taxon>
        <taxon>Papilionoidea</taxon>
        <taxon>Nymphalidae</taxon>
        <taxon>Danainae</taxon>
        <taxon>Danaini</taxon>
        <taxon>Danaina</taxon>
        <taxon>Danaus</taxon>
        <taxon>Anosia</taxon>
    </lineage>
</organism>
<evidence type="ECO:0000313" key="2">
    <source>
        <dbReference type="EMBL" id="CAG9565258.1"/>
    </source>
</evidence>
<evidence type="ECO:0000313" key="3">
    <source>
        <dbReference type="Proteomes" id="UP000789524"/>
    </source>
</evidence>
<reference evidence="2" key="1">
    <citation type="submission" date="2021-09" db="EMBL/GenBank/DDBJ databases">
        <authorList>
            <person name="Martin H S."/>
        </authorList>
    </citation>
    <scope>NUCLEOTIDE SEQUENCE</scope>
</reference>
<gene>
    <name evidence="2" type="ORF">DCHRY22_LOCUS6136</name>
</gene>
<dbReference type="EMBL" id="CAKASE010000053">
    <property type="protein sequence ID" value="CAG9565258.1"/>
    <property type="molecule type" value="Genomic_DNA"/>
</dbReference>
<feature type="region of interest" description="Disordered" evidence="1">
    <location>
        <begin position="37"/>
        <end position="64"/>
    </location>
</feature>
<dbReference type="SUPFAM" id="SSF53254">
    <property type="entry name" value="Phosphoglycerate mutase-like"/>
    <property type="match status" value="1"/>
</dbReference>